<keyword evidence="4" id="KW-1185">Reference proteome</keyword>
<name>A0A9X1HK78_9BACT</name>
<feature type="compositionally biased region" description="Basic and acidic residues" evidence="1">
    <location>
        <begin position="118"/>
        <end position="156"/>
    </location>
</feature>
<gene>
    <name evidence="3" type="ORF">LDX50_00510</name>
</gene>
<reference evidence="3" key="1">
    <citation type="submission" date="2021-09" db="EMBL/GenBank/DDBJ databases">
        <title>Fulvivirga sp. isolated from coastal sediment.</title>
        <authorList>
            <person name="Yu H."/>
        </authorList>
    </citation>
    <scope>NUCLEOTIDE SEQUENCE</scope>
    <source>
        <strain evidence="3">1062</strain>
    </source>
</reference>
<keyword evidence="2" id="KW-1133">Transmembrane helix</keyword>
<feature type="compositionally biased region" description="Low complexity" evidence="1">
    <location>
        <begin position="107"/>
        <end position="117"/>
    </location>
</feature>
<feature type="compositionally biased region" description="Basic and acidic residues" evidence="1">
    <location>
        <begin position="163"/>
        <end position="190"/>
    </location>
</feature>
<sequence>MDQEQKERRNRRTGIAISIATHILLLVLFMFILAWREPDPPLPEYGIELNFGMEEQGSGEVQPETPVTEEATEEEALPDEANVEEVPEEVIEEAEEATEPVEEVVEEVVQQPVPNKQESSEVVKEVKETPKEEVKPKPVEKREEKKPEPVKTEPVKTEQTTGAKEEGTADTPSKKSEGDDAKVVGDKGEPEGELNADAIYKGKPGGGSDGPALNIVGWIWDEVPRKKDASSENGTITFEFTIDEDGYVIAVRTLQRSVSPSVAKFYEEQLQKTTFSRTGSGAVKPGNTKGTVTFNIVSR</sequence>
<feature type="region of interest" description="Disordered" evidence="1">
    <location>
        <begin position="54"/>
        <end position="209"/>
    </location>
</feature>
<evidence type="ECO:0000313" key="4">
    <source>
        <dbReference type="Proteomes" id="UP001139409"/>
    </source>
</evidence>
<keyword evidence="2" id="KW-0472">Membrane</keyword>
<feature type="transmembrane region" description="Helical" evidence="2">
    <location>
        <begin position="12"/>
        <end position="35"/>
    </location>
</feature>
<dbReference type="EMBL" id="JAIXNE010000001">
    <property type="protein sequence ID" value="MCA6073326.1"/>
    <property type="molecule type" value="Genomic_DNA"/>
</dbReference>
<proteinExistence type="predicted"/>
<accession>A0A9X1HK78</accession>
<feature type="compositionally biased region" description="Low complexity" evidence="1">
    <location>
        <begin position="60"/>
        <end position="69"/>
    </location>
</feature>
<comment type="caution">
    <text evidence="3">The sequence shown here is derived from an EMBL/GenBank/DDBJ whole genome shotgun (WGS) entry which is preliminary data.</text>
</comment>
<organism evidence="3 4">
    <name type="scientific">Fulvivirga sedimenti</name>
    <dbReference type="NCBI Taxonomy" id="2879465"/>
    <lineage>
        <taxon>Bacteria</taxon>
        <taxon>Pseudomonadati</taxon>
        <taxon>Bacteroidota</taxon>
        <taxon>Cytophagia</taxon>
        <taxon>Cytophagales</taxon>
        <taxon>Fulvivirgaceae</taxon>
        <taxon>Fulvivirga</taxon>
    </lineage>
</organism>
<feature type="compositionally biased region" description="Acidic residues" evidence="1">
    <location>
        <begin position="70"/>
        <end position="106"/>
    </location>
</feature>
<dbReference type="RefSeq" id="WP_225696445.1">
    <property type="nucleotide sequence ID" value="NZ_JAIXNE010000001.1"/>
</dbReference>
<dbReference type="SUPFAM" id="SSF74653">
    <property type="entry name" value="TolA/TonB C-terminal domain"/>
    <property type="match status" value="1"/>
</dbReference>
<dbReference type="Proteomes" id="UP001139409">
    <property type="component" value="Unassembled WGS sequence"/>
</dbReference>
<evidence type="ECO:0000256" key="2">
    <source>
        <dbReference type="SAM" id="Phobius"/>
    </source>
</evidence>
<evidence type="ECO:0000256" key="1">
    <source>
        <dbReference type="SAM" id="MobiDB-lite"/>
    </source>
</evidence>
<dbReference type="AlphaFoldDB" id="A0A9X1HK78"/>
<evidence type="ECO:0000313" key="3">
    <source>
        <dbReference type="EMBL" id="MCA6073326.1"/>
    </source>
</evidence>
<protein>
    <recommendedName>
        <fullName evidence="5">Energy transducer TonB</fullName>
    </recommendedName>
</protein>
<keyword evidence="2" id="KW-0812">Transmembrane</keyword>
<evidence type="ECO:0008006" key="5">
    <source>
        <dbReference type="Google" id="ProtNLM"/>
    </source>
</evidence>